<dbReference type="SUPFAM" id="SSF52540">
    <property type="entry name" value="P-loop containing nucleoside triphosphate hydrolases"/>
    <property type="match status" value="2"/>
</dbReference>
<evidence type="ECO:0000256" key="5">
    <source>
        <dbReference type="ARBA" id="ARBA00022737"/>
    </source>
</evidence>
<dbReference type="PROSITE" id="PS50893">
    <property type="entry name" value="ABC_TRANSPORTER_2"/>
    <property type="match status" value="2"/>
</dbReference>
<evidence type="ECO:0000256" key="4">
    <source>
        <dbReference type="ARBA" id="ARBA00022692"/>
    </source>
</evidence>
<evidence type="ECO:0000256" key="9">
    <source>
        <dbReference type="ARBA" id="ARBA00023136"/>
    </source>
</evidence>
<dbReference type="InterPro" id="IPR027417">
    <property type="entry name" value="P-loop_NTPase"/>
</dbReference>
<dbReference type="GO" id="GO:0016887">
    <property type="term" value="F:ATP hydrolysis activity"/>
    <property type="evidence" value="ECO:0007669"/>
    <property type="project" value="InterPro"/>
</dbReference>
<evidence type="ECO:0000256" key="8">
    <source>
        <dbReference type="ARBA" id="ARBA00022989"/>
    </source>
</evidence>
<dbReference type="FunFam" id="3.40.50.300:FF:000997">
    <property type="entry name" value="Multidrug resistance-associated protein 1"/>
    <property type="match status" value="1"/>
</dbReference>
<dbReference type="SUPFAM" id="SSF90123">
    <property type="entry name" value="ABC transporter transmembrane region"/>
    <property type="match status" value="2"/>
</dbReference>
<evidence type="ECO:0000313" key="14">
    <source>
        <dbReference type="Proteomes" id="UP000663868"/>
    </source>
</evidence>
<dbReference type="InterPro" id="IPR003439">
    <property type="entry name" value="ABC_transporter-like_ATP-bd"/>
</dbReference>
<feature type="transmembrane region" description="Helical" evidence="10">
    <location>
        <begin position="327"/>
        <end position="348"/>
    </location>
</feature>
<evidence type="ECO:0000313" key="13">
    <source>
        <dbReference type="EMBL" id="CAF3945893.1"/>
    </source>
</evidence>
<dbReference type="PROSITE" id="PS50929">
    <property type="entry name" value="ABC_TM1F"/>
    <property type="match status" value="2"/>
</dbReference>
<dbReference type="Pfam" id="PF00005">
    <property type="entry name" value="ABC_tran"/>
    <property type="match status" value="2"/>
</dbReference>
<feature type="domain" description="ABC transmembrane type-1" evidence="12">
    <location>
        <begin position="102"/>
        <end position="349"/>
    </location>
</feature>
<comment type="similarity">
    <text evidence="2">Belongs to the ABC transporter superfamily. ABCC family. Conjugate transporter (TC 3.A.1.208) subfamily.</text>
</comment>
<accession>A0A819KDE2</accession>
<keyword evidence="7" id="KW-0067">ATP-binding</keyword>
<dbReference type="AlphaFoldDB" id="A0A819KDE2"/>
<dbReference type="CDD" id="cd03244">
    <property type="entry name" value="ABCC_MRP_domain2"/>
    <property type="match status" value="1"/>
</dbReference>
<reference evidence="13" key="1">
    <citation type="submission" date="2021-02" db="EMBL/GenBank/DDBJ databases">
        <authorList>
            <person name="Nowell W R."/>
        </authorList>
    </citation>
    <scope>NUCLEOTIDE SEQUENCE</scope>
</reference>
<dbReference type="GO" id="GO:0140359">
    <property type="term" value="F:ABC-type transporter activity"/>
    <property type="evidence" value="ECO:0007669"/>
    <property type="project" value="InterPro"/>
</dbReference>
<feature type="transmembrane region" description="Helical" evidence="10">
    <location>
        <begin position="918"/>
        <end position="938"/>
    </location>
</feature>
<feature type="transmembrane region" description="Helical" evidence="10">
    <location>
        <begin position="810"/>
        <end position="831"/>
    </location>
</feature>
<feature type="transmembrane region" description="Helical" evidence="10">
    <location>
        <begin position="217"/>
        <end position="239"/>
    </location>
</feature>
<evidence type="ECO:0000256" key="2">
    <source>
        <dbReference type="ARBA" id="ARBA00009726"/>
    </source>
</evidence>
<feature type="transmembrane region" description="Helical" evidence="10">
    <location>
        <begin position="138"/>
        <end position="156"/>
    </location>
</feature>
<evidence type="ECO:0000256" key="7">
    <source>
        <dbReference type="ARBA" id="ARBA00022840"/>
    </source>
</evidence>
<dbReference type="FunFam" id="1.20.1560.10:FF:000013">
    <property type="entry name" value="ABC transporter C family member 2"/>
    <property type="match status" value="1"/>
</dbReference>
<dbReference type="GO" id="GO:0016020">
    <property type="term" value="C:membrane"/>
    <property type="evidence" value="ECO:0007669"/>
    <property type="project" value="UniProtKB-SubCell"/>
</dbReference>
<sequence length="1242" mass="141831">MSKTAPYNDNNNCKRRSSRLEWVESSWTRLLSMLCWCWIYPTLSLGYKHQLTQNDLDDIPNVDKSTILLDRLCPYIWSTTTTTTTTTTTSRIVIKEFWKDFLFASLFSFPLLIVRIAQPLLLRQIILDMMIKKESNSLTYVWAIILFMCIIIQTFTNRQIIFQTARVGVRIRNALIMIIYRHSLSLKAASWQQIDTGEIITLITNDTSKFEEVCENLIYLFLGIIEAIIIFGLLCWMIHPIPTICGYISFPIFILIQLYFSYKFGQQREITSQWTNKRVQAFNEFIHGCSIIKMYNWEKSMENRICEIRENELINIRRASYFRALNVTQFVIAGSLLALTIFGSAWLLNCSLHTANIFPVLSCIALMRVNIFYYLPVTIEKLSEVKFASRRIDLFMILNNDKQYDGVPFISSINKQEKGNITMSNASFSWHDKIPCLTSLNLNVEQGTFIGIAGPVGSGKSSLLAAILGEMNIINGELLTNNSSFSYTAQSSYIFSDTIRNNILLNQSYDEQRYKNIINACCLNLDLNQFGSSGDLTIIGEKGANLSGGQRARLSLARALYTQADIYLLDDPISAVDNKVAEQIYEQCISPRGLLKNKTRLLVTHQTQFLSEANQIIHLSHGHIDEQDYLNEQIPKEEDDANKTETSLLTDMLDQHKETSVVDTQSIIMDENPLNINVEWSVWYRLFSSSPSGKFGFFLLILLIFLSEILYDGTNYWLSMCLEDSSMNEQIPSLYAYIYFSLILFTILMNIMRTNYYFRTILNGSNKLHNNMLKGLLYTSVQFFESNPSGRILNRISKDQHIIDELLPPILLEAITVLSFAVGSIFIICFIDPSLCFFLIILAPIIWWIIVFYQKSSRQLKHLESITHSSVYALFSSSINGWTTIRAFKAENYFIELISDKIDTNTCAYISRQAASQWFTVTLNSICCSILLITSIRIVLFHNELNLSKAALSLLSAMSVSAWFQWGVRQLSEATALMTSAERIHAYSQLRPEEDHGGHDHLIKTSPKWPNHGAIELQNYSLRHRFNSEYTIKNINLRIDAGQKIGIIGRTGAGKSSLFKGLFRLINRSCIDGKILIDDVDTSRVTLNHLRSNLSIIPQHPVLFSGTLQYNLDPFNEYSHEQCWSALEDVQLKQFVKKHPAGLSMSISESGNNLSVGQCQLICMARAILKKSKILLIDEATANVDKKTDNLIQTVINNRFRDRTVLIIAHRLNTLVNSDRILVLDNGKIVNYDIPTNILQSF</sequence>
<name>A0A819KDE2_9BILA</name>
<keyword evidence="5" id="KW-0677">Repeat</keyword>
<evidence type="ECO:0000256" key="10">
    <source>
        <dbReference type="SAM" id="Phobius"/>
    </source>
</evidence>
<feature type="transmembrane region" description="Helical" evidence="10">
    <location>
        <begin position="245"/>
        <end position="262"/>
    </location>
</feature>
<keyword evidence="8 10" id="KW-1133">Transmembrane helix</keyword>
<dbReference type="InterPro" id="IPR017871">
    <property type="entry name" value="ABC_transporter-like_CS"/>
</dbReference>
<keyword evidence="9 10" id="KW-0472">Membrane</keyword>
<evidence type="ECO:0000256" key="6">
    <source>
        <dbReference type="ARBA" id="ARBA00022741"/>
    </source>
</evidence>
<feature type="transmembrane region" description="Helical" evidence="10">
    <location>
        <begin position="837"/>
        <end position="853"/>
    </location>
</feature>
<dbReference type="InterPro" id="IPR003593">
    <property type="entry name" value="AAA+_ATPase"/>
</dbReference>
<dbReference type="PANTHER" id="PTHR24223">
    <property type="entry name" value="ATP-BINDING CASSETTE SUB-FAMILY C"/>
    <property type="match status" value="1"/>
</dbReference>
<feature type="domain" description="ABC transporter" evidence="11">
    <location>
        <begin position="1015"/>
        <end position="1242"/>
    </location>
</feature>
<feature type="transmembrane region" description="Helical" evidence="10">
    <location>
        <begin position="101"/>
        <end position="118"/>
    </location>
</feature>
<dbReference type="Gene3D" id="3.40.50.300">
    <property type="entry name" value="P-loop containing nucleotide triphosphate hydrolases"/>
    <property type="match status" value="2"/>
</dbReference>
<dbReference type="EMBL" id="CAJOBB010002184">
    <property type="protein sequence ID" value="CAF3945893.1"/>
    <property type="molecule type" value="Genomic_DNA"/>
</dbReference>
<dbReference type="PANTHER" id="PTHR24223:SF456">
    <property type="entry name" value="MULTIDRUG RESISTANCE-ASSOCIATED PROTEIN LETHAL(2)03659"/>
    <property type="match status" value="1"/>
</dbReference>
<dbReference type="InterPro" id="IPR036640">
    <property type="entry name" value="ABC1_TM_sf"/>
</dbReference>
<feature type="transmembrane region" description="Helical" evidence="10">
    <location>
        <begin position="354"/>
        <end position="375"/>
    </location>
</feature>
<dbReference type="Pfam" id="PF00664">
    <property type="entry name" value="ABC_membrane"/>
    <property type="match status" value="2"/>
</dbReference>
<organism evidence="13 14">
    <name type="scientific">Adineta steineri</name>
    <dbReference type="NCBI Taxonomy" id="433720"/>
    <lineage>
        <taxon>Eukaryota</taxon>
        <taxon>Metazoa</taxon>
        <taxon>Spiralia</taxon>
        <taxon>Gnathifera</taxon>
        <taxon>Rotifera</taxon>
        <taxon>Eurotatoria</taxon>
        <taxon>Bdelloidea</taxon>
        <taxon>Adinetida</taxon>
        <taxon>Adinetidae</taxon>
        <taxon>Adineta</taxon>
    </lineage>
</organism>
<feature type="domain" description="ABC transmembrane type-1" evidence="12">
    <location>
        <begin position="697"/>
        <end position="976"/>
    </location>
</feature>
<comment type="caution">
    <text evidence="13">The sequence shown here is derived from an EMBL/GenBank/DDBJ whole genome shotgun (WGS) entry which is preliminary data.</text>
</comment>
<feature type="transmembrane region" description="Helical" evidence="10">
    <location>
        <begin position="695"/>
        <end position="714"/>
    </location>
</feature>
<dbReference type="InterPro" id="IPR011527">
    <property type="entry name" value="ABC1_TM_dom"/>
</dbReference>
<dbReference type="PROSITE" id="PS00211">
    <property type="entry name" value="ABC_TRANSPORTER_1"/>
    <property type="match status" value="2"/>
</dbReference>
<comment type="subcellular location">
    <subcellularLocation>
        <location evidence="1">Membrane</location>
        <topology evidence="1">Multi-pass membrane protein</topology>
    </subcellularLocation>
</comment>
<feature type="transmembrane region" description="Helical" evidence="10">
    <location>
        <begin position="734"/>
        <end position="752"/>
    </location>
</feature>
<dbReference type="GO" id="GO:0005524">
    <property type="term" value="F:ATP binding"/>
    <property type="evidence" value="ECO:0007669"/>
    <property type="project" value="UniProtKB-KW"/>
</dbReference>
<dbReference type="InterPro" id="IPR044726">
    <property type="entry name" value="ABCC_6TM_D2"/>
</dbReference>
<dbReference type="InterPro" id="IPR050173">
    <property type="entry name" value="ABC_transporter_C-like"/>
</dbReference>
<proteinExistence type="inferred from homology"/>
<dbReference type="InterPro" id="IPR044746">
    <property type="entry name" value="ABCC_6TM_D1"/>
</dbReference>
<evidence type="ECO:0000259" key="11">
    <source>
        <dbReference type="PROSITE" id="PS50893"/>
    </source>
</evidence>
<protein>
    <submittedName>
        <fullName evidence="13">Uncharacterized protein</fullName>
    </submittedName>
</protein>
<keyword evidence="3" id="KW-0813">Transport</keyword>
<dbReference type="CDD" id="cd03250">
    <property type="entry name" value="ABCC_MRP_domain1"/>
    <property type="match status" value="1"/>
</dbReference>
<dbReference type="SMART" id="SM00382">
    <property type="entry name" value="AAA"/>
    <property type="match status" value="2"/>
</dbReference>
<dbReference type="Gene3D" id="1.20.1560.10">
    <property type="entry name" value="ABC transporter type 1, transmembrane domain"/>
    <property type="match status" value="2"/>
</dbReference>
<dbReference type="CDD" id="cd18580">
    <property type="entry name" value="ABC_6TM_ABCC_D2"/>
    <property type="match status" value="1"/>
</dbReference>
<feature type="domain" description="ABC transporter" evidence="11">
    <location>
        <begin position="421"/>
        <end position="646"/>
    </location>
</feature>
<evidence type="ECO:0000256" key="3">
    <source>
        <dbReference type="ARBA" id="ARBA00022448"/>
    </source>
</evidence>
<gene>
    <name evidence="13" type="ORF">KXQ929_LOCUS25316</name>
</gene>
<evidence type="ECO:0000256" key="1">
    <source>
        <dbReference type="ARBA" id="ARBA00004141"/>
    </source>
</evidence>
<keyword evidence="4 10" id="KW-0812">Transmembrane</keyword>
<evidence type="ECO:0000259" key="12">
    <source>
        <dbReference type="PROSITE" id="PS50929"/>
    </source>
</evidence>
<dbReference type="FunFam" id="3.40.50.300:FF:000163">
    <property type="entry name" value="Multidrug resistance-associated protein member 4"/>
    <property type="match status" value="1"/>
</dbReference>
<dbReference type="Proteomes" id="UP000663868">
    <property type="component" value="Unassembled WGS sequence"/>
</dbReference>
<keyword evidence="6" id="KW-0547">Nucleotide-binding</keyword>
<dbReference type="CDD" id="cd18579">
    <property type="entry name" value="ABC_6TM_ABCC_D1"/>
    <property type="match status" value="1"/>
</dbReference>